<dbReference type="Pfam" id="PF09586">
    <property type="entry name" value="YfhO"/>
    <property type="match status" value="1"/>
</dbReference>
<keyword evidence="1" id="KW-0812">Transmembrane</keyword>
<accession>A0A833NX01</accession>
<dbReference type="PANTHER" id="PTHR38454">
    <property type="entry name" value="INTEGRAL MEMBRANE PROTEIN-RELATED"/>
    <property type="match status" value="1"/>
</dbReference>
<feature type="transmembrane region" description="Helical" evidence="1">
    <location>
        <begin position="353"/>
        <end position="372"/>
    </location>
</feature>
<feature type="transmembrane region" description="Helical" evidence="1">
    <location>
        <begin position="61"/>
        <end position="87"/>
    </location>
</feature>
<feature type="transmembrane region" description="Helical" evidence="1">
    <location>
        <begin position="384"/>
        <end position="404"/>
    </location>
</feature>
<feature type="transmembrane region" description="Helical" evidence="1">
    <location>
        <begin position="314"/>
        <end position="333"/>
    </location>
</feature>
<feature type="transmembrane region" description="Helical" evidence="1">
    <location>
        <begin position="437"/>
        <end position="454"/>
    </location>
</feature>
<feature type="transmembrane region" description="Helical" evidence="1">
    <location>
        <begin position="288"/>
        <end position="307"/>
    </location>
</feature>
<dbReference type="InterPro" id="IPR018580">
    <property type="entry name" value="Uncharacterised_YfhO"/>
</dbReference>
<sequence length="765" mass="87984">MNKKNIIVITAYFFIALIFFFRFLDGKEIFAFKDLSRFFYPLRHLMVEQIRSGILPLWNPYIYCGAPLLANLQINFFYPLSIIYHILPFDLAFNYYIIIHYFLAACFMFFLMRNFKLSNYASFFSGLVFAFSGYLLSVSNMNTSLSSVVWLPLAFLFYDRMAINPKYLVGLALMLACMFLGGEPTIVYITVLALFFWGLIISKEKVKSIMFLLLAVMLALGIAAIQLFPFIEYSLLSNRTSAVNFDLIAMRSLPIRETINFIMPYFFGNQLLAGGYSPILLGNKIQDWLLSSYIGIIPFIFLVFAFSKKMLKPSLFFAGLAIVSLFMAFGRYTPFFYVLYKIIPGISLIRYPVKYLFLTTFSIAALGGIGFDEFFKKSVPAGRVAISTVGLFIFGAICLTAGIFEKQLFFYLKGKYHGLPPFFANILWTDLRFNLQSLRYLFFILLAFAVLFFFRQKKLIKNAAFCFVIIAALFFDLLSNNAALNIPSGLNVYHEATPNIKILSSKGPDGRLFYSEELEKQNRAVYGEDYDKALIEAKDKLAANHLIPFKIYDCFGYESIELQDYWQFYQYFLKKNPNRKIVDMINARYLADIKPIKSNGLKLLSKTEYFVGSLYLYENKNALPKAFTAGSFGIVKNRKDILLAMADKNFNPQKFVILEEKPKITGGAEYKEAKIKKYGALEVIIEVQNTKPGFLFLSDTYYPGWKVFVDGKEDKIYRANYLFRAVELEEGKHIVRFIYDPWPFKLGMAVSCVFLLLSAGLWFLL</sequence>
<keyword evidence="1" id="KW-0472">Membrane</keyword>
<comment type="caution">
    <text evidence="2">The sequence shown here is derived from an EMBL/GenBank/DDBJ whole genome shotgun (WGS) entry which is preliminary data.</text>
</comment>
<feature type="transmembrane region" description="Helical" evidence="1">
    <location>
        <begin position="93"/>
        <end position="111"/>
    </location>
</feature>
<dbReference type="Proteomes" id="UP000488506">
    <property type="component" value="Unassembled WGS sequence"/>
</dbReference>
<dbReference type="EMBL" id="WPAF01000012">
    <property type="protein sequence ID" value="KAF0134130.1"/>
    <property type="molecule type" value="Genomic_DNA"/>
</dbReference>
<feature type="transmembrane region" description="Helical" evidence="1">
    <location>
        <begin position="209"/>
        <end position="231"/>
    </location>
</feature>
<gene>
    <name evidence="2" type="ORF">FD145_886</name>
</gene>
<evidence type="ECO:0000256" key="1">
    <source>
        <dbReference type="SAM" id="Phobius"/>
    </source>
</evidence>
<feature type="transmembrane region" description="Helical" evidence="1">
    <location>
        <begin position="6"/>
        <end position="24"/>
    </location>
</feature>
<proteinExistence type="predicted"/>
<organism evidence="2 3">
    <name type="scientific">Candidatus Saganbacteria bacterium</name>
    <dbReference type="NCBI Taxonomy" id="2575572"/>
    <lineage>
        <taxon>Bacteria</taxon>
        <taxon>Bacillati</taxon>
        <taxon>Saganbacteria</taxon>
    </lineage>
</organism>
<feature type="transmembrane region" description="Helical" evidence="1">
    <location>
        <begin position="171"/>
        <end position="197"/>
    </location>
</feature>
<protein>
    <recommendedName>
        <fullName evidence="4">YfhO family protein</fullName>
    </recommendedName>
</protein>
<evidence type="ECO:0008006" key="4">
    <source>
        <dbReference type="Google" id="ProtNLM"/>
    </source>
</evidence>
<evidence type="ECO:0000313" key="2">
    <source>
        <dbReference type="EMBL" id="KAF0134130.1"/>
    </source>
</evidence>
<feature type="transmembrane region" description="Helical" evidence="1">
    <location>
        <begin position="459"/>
        <end position="478"/>
    </location>
</feature>
<keyword evidence="1" id="KW-1133">Transmembrane helix</keyword>
<name>A0A833NX01_UNCSA</name>
<dbReference type="PANTHER" id="PTHR38454:SF1">
    <property type="entry name" value="INTEGRAL MEMBRANE PROTEIN"/>
    <property type="match status" value="1"/>
</dbReference>
<evidence type="ECO:0000313" key="3">
    <source>
        <dbReference type="Proteomes" id="UP000488506"/>
    </source>
</evidence>
<dbReference type="AlphaFoldDB" id="A0A833NX01"/>
<feature type="transmembrane region" description="Helical" evidence="1">
    <location>
        <begin position="742"/>
        <end position="764"/>
    </location>
</feature>
<reference evidence="2 3" key="1">
    <citation type="submission" date="2019-12" db="EMBL/GenBank/DDBJ databases">
        <authorList>
            <person name="Wolfe R."/>
            <person name="Danczak R."/>
            <person name="Wilkins M."/>
        </authorList>
    </citation>
    <scope>NUCLEOTIDE SEQUENCE [LARGE SCALE GENOMIC DNA]</scope>
    <source>
        <strain evidence="2">X2_MaxBin.013</strain>
    </source>
</reference>
<feature type="transmembrane region" description="Helical" evidence="1">
    <location>
        <begin position="123"/>
        <end position="151"/>
    </location>
</feature>